<proteinExistence type="inferred from homology"/>
<evidence type="ECO:0000313" key="9">
    <source>
        <dbReference type="Proteomes" id="UP000184159"/>
    </source>
</evidence>
<evidence type="ECO:0000256" key="1">
    <source>
        <dbReference type="ARBA" id="ARBA00004651"/>
    </source>
</evidence>
<comment type="subcellular location">
    <subcellularLocation>
        <location evidence="1">Cell membrane</location>
        <topology evidence="1">Multi-pass membrane protein</topology>
    </subcellularLocation>
</comment>
<comment type="similarity">
    <text evidence="2">Belongs to the Rht family.</text>
</comment>
<evidence type="ECO:0000256" key="4">
    <source>
        <dbReference type="ARBA" id="ARBA00022692"/>
    </source>
</evidence>
<accession>A0A1M5AYD2</accession>
<feature type="transmembrane region" description="Helical" evidence="7">
    <location>
        <begin position="36"/>
        <end position="60"/>
    </location>
</feature>
<protein>
    <submittedName>
        <fullName evidence="8">Threonine/homoserine/homoserine lactone efflux protein</fullName>
    </submittedName>
</protein>
<organism evidence="8 9">
    <name type="scientific">Vibrio gazogenes DSM 21264 = NBRC 103151</name>
    <dbReference type="NCBI Taxonomy" id="1123492"/>
    <lineage>
        <taxon>Bacteria</taxon>
        <taxon>Pseudomonadati</taxon>
        <taxon>Pseudomonadota</taxon>
        <taxon>Gammaproteobacteria</taxon>
        <taxon>Vibrionales</taxon>
        <taxon>Vibrionaceae</taxon>
        <taxon>Vibrio</taxon>
    </lineage>
</organism>
<feature type="transmembrane region" description="Helical" evidence="7">
    <location>
        <begin position="142"/>
        <end position="166"/>
    </location>
</feature>
<evidence type="ECO:0000256" key="6">
    <source>
        <dbReference type="ARBA" id="ARBA00023136"/>
    </source>
</evidence>
<evidence type="ECO:0000256" key="3">
    <source>
        <dbReference type="ARBA" id="ARBA00022475"/>
    </source>
</evidence>
<feature type="transmembrane region" description="Helical" evidence="7">
    <location>
        <begin position="105"/>
        <end position="130"/>
    </location>
</feature>
<keyword evidence="4 7" id="KW-0812">Transmembrane</keyword>
<evidence type="ECO:0000256" key="7">
    <source>
        <dbReference type="SAM" id="Phobius"/>
    </source>
</evidence>
<keyword evidence="6 7" id="KW-0472">Membrane</keyword>
<feature type="transmembrane region" description="Helical" evidence="7">
    <location>
        <begin position="6"/>
        <end position="24"/>
    </location>
</feature>
<dbReference type="PANTHER" id="PTHR30086:SF14">
    <property type="entry name" value="HOMOSERINE_HOMOSERINE LACTONE EFFLUX PROTEIN"/>
    <property type="match status" value="1"/>
</dbReference>
<keyword evidence="3" id="KW-1003">Cell membrane</keyword>
<evidence type="ECO:0000256" key="2">
    <source>
        <dbReference type="ARBA" id="ARBA00007928"/>
    </source>
</evidence>
<keyword evidence="5 7" id="KW-1133">Transmembrane helix</keyword>
<evidence type="ECO:0000256" key="5">
    <source>
        <dbReference type="ARBA" id="ARBA00022989"/>
    </source>
</evidence>
<dbReference type="EMBL" id="FQUH01000008">
    <property type="protein sequence ID" value="SHF35213.1"/>
    <property type="molecule type" value="Genomic_DNA"/>
</dbReference>
<dbReference type="AlphaFoldDB" id="A0A1M5AYD2"/>
<dbReference type="Pfam" id="PF01810">
    <property type="entry name" value="LysE"/>
    <property type="match status" value="1"/>
</dbReference>
<name>A0A1M5AYD2_VIBGA</name>
<gene>
    <name evidence="8" type="ORF">SAMN02745781_02079</name>
</gene>
<dbReference type="GO" id="GO:0042970">
    <property type="term" value="F:homoserine transmembrane transporter activity"/>
    <property type="evidence" value="ECO:0007669"/>
    <property type="project" value="TreeGrafter"/>
</dbReference>
<feature type="transmembrane region" description="Helical" evidence="7">
    <location>
        <begin position="66"/>
        <end position="84"/>
    </location>
</feature>
<dbReference type="RefSeq" id="WP_072958834.1">
    <property type="nucleotide sequence ID" value="NZ_FQUH01000008.1"/>
</dbReference>
<sequence length="204" mass="22242">MPIEFLLTSLIVVLLPGTGVLYTISIGLTRGARASLYAALGCTAGIIPHLVASVFGLAAILHTSAVLFQLLKYVGVIYLAYLAWGMWKDAGALTLQDENAHQTGYLAIASKAVLINLLNPKLSIFFLAFLPQFVPAQQTTPVLHMLLLSLVFMLMTFIVFVIYGLLATKIRHAIIQSPKIVRRIQKSFAGLFVLMGIKLAAMER</sequence>
<keyword evidence="9" id="KW-1185">Reference proteome</keyword>
<dbReference type="InterPro" id="IPR001123">
    <property type="entry name" value="LeuE-type"/>
</dbReference>
<dbReference type="PANTHER" id="PTHR30086">
    <property type="entry name" value="ARGININE EXPORTER PROTEIN ARGO"/>
    <property type="match status" value="1"/>
</dbReference>
<dbReference type="Proteomes" id="UP000184159">
    <property type="component" value="Unassembled WGS sequence"/>
</dbReference>
<dbReference type="GO" id="GO:0005886">
    <property type="term" value="C:plasma membrane"/>
    <property type="evidence" value="ECO:0007669"/>
    <property type="project" value="UniProtKB-SubCell"/>
</dbReference>
<dbReference type="PIRSF" id="PIRSF006324">
    <property type="entry name" value="LeuE"/>
    <property type="match status" value="1"/>
</dbReference>
<evidence type="ECO:0000313" key="8">
    <source>
        <dbReference type="EMBL" id="SHF35213.1"/>
    </source>
</evidence>
<reference evidence="9" key="1">
    <citation type="submission" date="2016-11" db="EMBL/GenBank/DDBJ databases">
        <authorList>
            <person name="Varghese N."/>
            <person name="Submissions S."/>
        </authorList>
    </citation>
    <scope>NUCLEOTIDE SEQUENCE [LARGE SCALE GENOMIC DNA]</scope>
    <source>
        <strain evidence="9">DSM 21264</strain>
    </source>
</reference>